<dbReference type="InterPro" id="IPR036396">
    <property type="entry name" value="Cyt_P450_sf"/>
</dbReference>
<dbReference type="InterPro" id="IPR017972">
    <property type="entry name" value="Cyt_P450_CS"/>
</dbReference>
<accession>A0A0C9UMC2</accession>
<evidence type="ECO:0000313" key="11">
    <source>
        <dbReference type="EMBL" id="KIJ29952.1"/>
    </source>
</evidence>
<dbReference type="Proteomes" id="UP000054279">
    <property type="component" value="Unassembled WGS sequence"/>
</dbReference>
<protein>
    <submittedName>
        <fullName evidence="11">Unplaced genomic scaffold SPHSTscaffold_197, whole genome shotgun sequence</fullName>
    </submittedName>
</protein>
<keyword evidence="8 10" id="KW-0503">Monooxygenase</keyword>
<evidence type="ECO:0000256" key="4">
    <source>
        <dbReference type="ARBA" id="ARBA00022617"/>
    </source>
</evidence>
<evidence type="ECO:0000256" key="9">
    <source>
        <dbReference type="PIRSR" id="PIRSR602401-1"/>
    </source>
</evidence>
<dbReference type="PRINTS" id="PR00463">
    <property type="entry name" value="EP450I"/>
</dbReference>
<dbReference type="CDD" id="cd11065">
    <property type="entry name" value="CYP64-like"/>
    <property type="match status" value="1"/>
</dbReference>
<evidence type="ECO:0000256" key="5">
    <source>
        <dbReference type="ARBA" id="ARBA00022723"/>
    </source>
</evidence>
<proteinExistence type="inferred from homology"/>
<evidence type="ECO:0000256" key="7">
    <source>
        <dbReference type="ARBA" id="ARBA00023004"/>
    </source>
</evidence>
<keyword evidence="6 10" id="KW-0560">Oxidoreductase</keyword>
<sequence>MPISLSTEVLLFSLGIILCFYLARFRGPKFSYPPGPKQLPIVGNFFDLPKQRDYETYYQWSREYGSDIIYFRTLGKSTIILNSYKAATDLLERRSSIYSDRPPNVMMHDLLKYLGTAAQRYGNTWRKHRKAYRKHFDPSVIIKYRHAQTAATQELLRRMLDSPREYNAHLQYITSNLAMGIAYGMELEANFERYVTISNKVAQIFLKIFRPGAFMVEYIPILKYVPSWIPGAGFKTFAREARELIGQARDIPFNDVKRRLTMGHMKESFVSNSLLDIPNTDETNEDVQVVKDVAGSIFGAGSDTTTAALEWFLLAMVMFPETQKKAQEELDKVIGQGRLPQFEDRSELPYIHALVKEVLRYFVITPLALPHYTTEDNVYEGYYIPAKTTIMGNSWALMHDPEEYPEPFEFNPERFLPNKERKIQRDPFMGGAFGFGRRICAGRHLADASIFIMAASILTVFNISKSRDENGNEIDVTYATIPVPNFFAHPPFFPFELKPRSEAVLRVLHDCLL</sequence>
<dbReference type="AlphaFoldDB" id="A0A0C9UMC2"/>
<evidence type="ECO:0000256" key="10">
    <source>
        <dbReference type="RuleBase" id="RU000461"/>
    </source>
</evidence>
<evidence type="ECO:0000256" key="2">
    <source>
        <dbReference type="ARBA" id="ARBA00005179"/>
    </source>
</evidence>
<dbReference type="GO" id="GO:0004497">
    <property type="term" value="F:monooxygenase activity"/>
    <property type="evidence" value="ECO:0007669"/>
    <property type="project" value="UniProtKB-KW"/>
</dbReference>
<evidence type="ECO:0000256" key="3">
    <source>
        <dbReference type="ARBA" id="ARBA00010617"/>
    </source>
</evidence>
<dbReference type="Gene3D" id="1.10.630.10">
    <property type="entry name" value="Cytochrome P450"/>
    <property type="match status" value="1"/>
</dbReference>
<dbReference type="PANTHER" id="PTHR46300">
    <property type="entry name" value="P450, PUTATIVE (EUROFUNG)-RELATED-RELATED"/>
    <property type="match status" value="1"/>
</dbReference>
<dbReference type="Pfam" id="PF00067">
    <property type="entry name" value="p450"/>
    <property type="match status" value="1"/>
</dbReference>
<organism evidence="11 12">
    <name type="scientific">Sphaerobolus stellatus (strain SS14)</name>
    <dbReference type="NCBI Taxonomy" id="990650"/>
    <lineage>
        <taxon>Eukaryota</taxon>
        <taxon>Fungi</taxon>
        <taxon>Dikarya</taxon>
        <taxon>Basidiomycota</taxon>
        <taxon>Agaricomycotina</taxon>
        <taxon>Agaricomycetes</taxon>
        <taxon>Phallomycetidae</taxon>
        <taxon>Geastrales</taxon>
        <taxon>Sphaerobolaceae</taxon>
        <taxon>Sphaerobolus</taxon>
    </lineage>
</organism>
<gene>
    <name evidence="11" type="ORF">M422DRAFT_784150</name>
</gene>
<evidence type="ECO:0000256" key="1">
    <source>
        <dbReference type="ARBA" id="ARBA00001971"/>
    </source>
</evidence>
<evidence type="ECO:0000256" key="8">
    <source>
        <dbReference type="ARBA" id="ARBA00023033"/>
    </source>
</evidence>
<dbReference type="HOGENOM" id="CLU_001570_2_3_1"/>
<comment type="similarity">
    <text evidence="3 10">Belongs to the cytochrome P450 family.</text>
</comment>
<name>A0A0C9UMC2_SPHS4</name>
<dbReference type="EMBL" id="KN837272">
    <property type="protein sequence ID" value="KIJ29952.1"/>
    <property type="molecule type" value="Genomic_DNA"/>
</dbReference>
<dbReference type="GO" id="GO:0016705">
    <property type="term" value="F:oxidoreductase activity, acting on paired donors, with incorporation or reduction of molecular oxygen"/>
    <property type="evidence" value="ECO:0007669"/>
    <property type="project" value="InterPro"/>
</dbReference>
<dbReference type="PROSITE" id="PS00086">
    <property type="entry name" value="CYTOCHROME_P450"/>
    <property type="match status" value="1"/>
</dbReference>
<keyword evidence="12" id="KW-1185">Reference proteome</keyword>
<keyword evidence="4 9" id="KW-0349">Heme</keyword>
<feature type="binding site" description="axial binding residue" evidence="9">
    <location>
        <position position="440"/>
    </location>
    <ligand>
        <name>heme</name>
        <dbReference type="ChEBI" id="CHEBI:30413"/>
    </ligand>
    <ligandPart>
        <name>Fe</name>
        <dbReference type="ChEBI" id="CHEBI:18248"/>
    </ligandPart>
</feature>
<dbReference type="InterPro" id="IPR002401">
    <property type="entry name" value="Cyt_P450_E_grp-I"/>
</dbReference>
<dbReference type="PRINTS" id="PR00385">
    <property type="entry name" value="P450"/>
</dbReference>
<dbReference type="GO" id="GO:0005506">
    <property type="term" value="F:iron ion binding"/>
    <property type="evidence" value="ECO:0007669"/>
    <property type="project" value="InterPro"/>
</dbReference>
<keyword evidence="5 9" id="KW-0479">Metal-binding</keyword>
<dbReference type="InterPro" id="IPR050364">
    <property type="entry name" value="Cytochrome_P450_fung"/>
</dbReference>
<keyword evidence="7 9" id="KW-0408">Iron</keyword>
<dbReference type="GO" id="GO:0020037">
    <property type="term" value="F:heme binding"/>
    <property type="evidence" value="ECO:0007669"/>
    <property type="project" value="InterPro"/>
</dbReference>
<reference evidence="11 12" key="1">
    <citation type="submission" date="2014-06" db="EMBL/GenBank/DDBJ databases">
        <title>Evolutionary Origins and Diversification of the Mycorrhizal Mutualists.</title>
        <authorList>
            <consortium name="DOE Joint Genome Institute"/>
            <consortium name="Mycorrhizal Genomics Consortium"/>
            <person name="Kohler A."/>
            <person name="Kuo A."/>
            <person name="Nagy L.G."/>
            <person name="Floudas D."/>
            <person name="Copeland A."/>
            <person name="Barry K.W."/>
            <person name="Cichocki N."/>
            <person name="Veneault-Fourrey C."/>
            <person name="LaButti K."/>
            <person name="Lindquist E.A."/>
            <person name="Lipzen A."/>
            <person name="Lundell T."/>
            <person name="Morin E."/>
            <person name="Murat C."/>
            <person name="Riley R."/>
            <person name="Ohm R."/>
            <person name="Sun H."/>
            <person name="Tunlid A."/>
            <person name="Henrissat B."/>
            <person name="Grigoriev I.V."/>
            <person name="Hibbett D.S."/>
            <person name="Martin F."/>
        </authorList>
    </citation>
    <scope>NUCLEOTIDE SEQUENCE [LARGE SCALE GENOMIC DNA]</scope>
    <source>
        <strain evidence="11 12">SS14</strain>
    </source>
</reference>
<evidence type="ECO:0000256" key="6">
    <source>
        <dbReference type="ARBA" id="ARBA00023002"/>
    </source>
</evidence>
<dbReference type="SUPFAM" id="SSF48264">
    <property type="entry name" value="Cytochrome P450"/>
    <property type="match status" value="1"/>
</dbReference>
<dbReference type="OrthoDB" id="2789670at2759"/>
<dbReference type="InterPro" id="IPR001128">
    <property type="entry name" value="Cyt_P450"/>
</dbReference>
<dbReference type="PANTHER" id="PTHR46300:SF7">
    <property type="entry name" value="P450, PUTATIVE (EUROFUNG)-RELATED"/>
    <property type="match status" value="1"/>
</dbReference>
<evidence type="ECO:0000313" key="12">
    <source>
        <dbReference type="Proteomes" id="UP000054279"/>
    </source>
</evidence>
<comment type="cofactor">
    <cofactor evidence="1 9">
        <name>heme</name>
        <dbReference type="ChEBI" id="CHEBI:30413"/>
    </cofactor>
</comment>
<comment type="pathway">
    <text evidence="2">Secondary metabolite biosynthesis.</text>
</comment>